<dbReference type="InterPro" id="IPR003103">
    <property type="entry name" value="BAG_domain"/>
</dbReference>
<dbReference type="Pfam" id="PF02179">
    <property type="entry name" value="BAG"/>
    <property type="match status" value="1"/>
</dbReference>
<feature type="compositionally biased region" description="Basic and acidic residues" evidence="2">
    <location>
        <begin position="382"/>
        <end position="413"/>
    </location>
</feature>
<accession>M7ZQZ0</accession>
<feature type="compositionally biased region" description="Acidic residues" evidence="2">
    <location>
        <begin position="1002"/>
        <end position="1012"/>
    </location>
</feature>
<feature type="region of interest" description="Disordered" evidence="2">
    <location>
        <begin position="814"/>
        <end position="874"/>
    </location>
</feature>
<feature type="compositionally biased region" description="Polar residues" evidence="2">
    <location>
        <begin position="1368"/>
        <end position="1378"/>
    </location>
</feature>
<dbReference type="GO" id="GO:0009506">
    <property type="term" value="C:plasmodesma"/>
    <property type="evidence" value="ECO:0007669"/>
    <property type="project" value="TreeGrafter"/>
</dbReference>
<feature type="compositionally biased region" description="Basic and acidic residues" evidence="2">
    <location>
        <begin position="214"/>
        <end position="227"/>
    </location>
</feature>
<evidence type="ECO:0000313" key="3">
    <source>
        <dbReference type="EMBL" id="EMS54795.1"/>
    </source>
</evidence>
<feature type="compositionally biased region" description="Basic and acidic residues" evidence="2">
    <location>
        <begin position="283"/>
        <end position="296"/>
    </location>
</feature>
<feature type="compositionally biased region" description="Polar residues" evidence="2">
    <location>
        <begin position="297"/>
        <end position="310"/>
    </location>
</feature>
<dbReference type="PANTHER" id="PTHR33322">
    <property type="entry name" value="BAG DOMAIN CONTAINING PROTEIN, EXPRESSED"/>
    <property type="match status" value="1"/>
</dbReference>
<dbReference type="GO" id="GO:0006457">
    <property type="term" value="P:protein folding"/>
    <property type="evidence" value="ECO:0007669"/>
    <property type="project" value="TreeGrafter"/>
</dbReference>
<dbReference type="SUPFAM" id="SSF63491">
    <property type="entry name" value="BAG domain"/>
    <property type="match status" value="1"/>
</dbReference>
<dbReference type="CDD" id="cd23767">
    <property type="entry name" value="IQCD"/>
    <property type="match status" value="1"/>
</dbReference>
<feature type="compositionally biased region" description="Basic and acidic residues" evidence="2">
    <location>
        <begin position="741"/>
        <end position="768"/>
    </location>
</feature>
<keyword evidence="1" id="KW-0143">Chaperone</keyword>
<dbReference type="InterPro" id="IPR040400">
    <property type="entry name" value="BAG5/6/7/8"/>
</dbReference>
<feature type="region of interest" description="Disordered" evidence="2">
    <location>
        <begin position="1120"/>
        <end position="1170"/>
    </location>
</feature>
<feature type="region of interest" description="Disordered" evidence="2">
    <location>
        <begin position="212"/>
        <end position="540"/>
    </location>
</feature>
<feature type="region of interest" description="Disordered" evidence="2">
    <location>
        <begin position="996"/>
        <end position="1102"/>
    </location>
</feature>
<feature type="compositionally biased region" description="Basic and acidic residues" evidence="2">
    <location>
        <begin position="853"/>
        <end position="864"/>
    </location>
</feature>
<feature type="compositionally biased region" description="Low complexity" evidence="2">
    <location>
        <begin position="790"/>
        <end position="800"/>
    </location>
</feature>
<dbReference type="PROSITE" id="PS50096">
    <property type="entry name" value="IQ"/>
    <property type="match status" value="1"/>
</dbReference>
<sequence>MDPYSSYYRHHAPYPYYPPPAWEAGRQGMPDADCSPCRPPYGPWPYSGSMNHSGLPESHSCCSHTYPPGYYSFRPPFPQELPPPYPYYHGPFPPHHPNPYSSSYFGPFPPYPVDQTAYNGLYDKFKSHCCGCPNHVCHGDGGQKSNVKIEEHVPEVKDDSKHKDADNSRIIRNPNYQYPVMWLPSGDKKDKANNGTSFEFPPQFFSKWFPQSGERTEDVKPADDSQKAKQHQWPMVWMPPGYGVETKPEAKKELKETEQSPKNTQEDPPSPKIKIIPLSWFGNDHHDQKPAARDGSGEQNGRSSAVNQPACTEHRHDTTADGNCKTIPVVPEKPSSGNKPAISVVPEKSNSGDERAISVVPEKQDVEKKVHTCRTIPVMAQKESDEKKSCMAGNKEEKKAIMVQKEGENKKSNNAESSKAKPSKLPPVCLRVDPLPKKKSGNTSSRSSSPATRKVSEKEAQGKNQETKLSEHQKEGKMPIKEKSSDEIATNTGPRNVTVLDASVKHAQEEQVSTSVADQKVQPTVSAEAQEKVSAKSLQECDKNRKEDEYKIRGEAPNLALEIKLSEPDAAVRIQSAYRGYHVRRWQPLEKLRKIKNVHMQMQDVEKQLQALEASSKQPTEKEHVAINETIMNLLLNLDTIQSEEESLIGVQEEQLPSSVNSNEPMHDDVSSEVALKFNEDGDSTEQKHQMEELSTANEEAQDKGKAAAPTECQGVRAMDVMPDAALSGLITEKKHQIEEPGILREECTEEEKAAEKGEESSTHHIEPLHYTLAEQNCHTEKSDQGFSPTTTEDGTTAMTAACTDSEVAVKKDGLVEGGGQVQESASIGSSRRKHDAAPAEDQCNVPSAPSLHLEDSEVADPHGNDPPLADDSIIVNAGDQQAEVINADMEKEVEDAKRTPRKKMLSEEATKQCEVSHMDDSALMEQQNECGSAILEKTESVPFEVQGKPMETFLNDGIGEGPEAAPLESRVRTMENTLNDAIGEEAEDAALESRVGTMENTLDDAIGEEPEAVPVENRGKTMESTLKDAGSLPSNGSAEPEPEPALPESATNGPPPCEHDGGALHGDSADSEVSSGSQGDLQKEQDGDDASETTEGNVIATKPAETLACAAGVNSAVPVAAPEAEMPEEGAEGASPEEEEAAATTSAAHDNGPKGGDDAKNKGLDDENQKLKEMLQKVLASGNDQMGVIAELSDKVKSLERKLARKRRPKLQFYEQMEEPGILREGCTEEEEEAAAKSEGLSRHYLDGSALKQCSEGFADQNCGTEESDQGVSGKVDSTLVDQQNELPVEDPAGGSAIAEETEAVPLEVEGKPMENSLNDALGEVPEAVPVETEGTAMENTLNDAIGEEPEAVPLETRGKTMEDTLNDSGSVSNTSPEPALPGGTGDGLAGEHDGGATLYGDNPDSKLPLKSQGDLQTEEHDDGGKLGASEATEGNDTMPAETVSCATGANSAVPVPEAGKPEDGSEGAPPEEESAEATAPATHDNGPKGDDDDKNRTRS</sequence>
<feature type="compositionally biased region" description="Basic and acidic residues" evidence="2">
    <location>
        <begin position="454"/>
        <end position="486"/>
    </location>
</feature>
<dbReference type="OMA" id="ESHHNER"/>
<dbReference type="eggNOG" id="ENOG502QRHM">
    <property type="taxonomic scope" value="Eukaryota"/>
</dbReference>
<protein>
    <submittedName>
        <fullName evidence="3">Uncharacterized protein</fullName>
    </submittedName>
</protein>
<feature type="region of interest" description="Disordered" evidence="2">
    <location>
        <begin position="889"/>
        <end position="916"/>
    </location>
</feature>
<organism evidence="3">
    <name type="scientific">Triticum urartu</name>
    <name type="common">Red wild einkorn</name>
    <name type="synonym">Crithodium urartu</name>
    <dbReference type="NCBI Taxonomy" id="4572"/>
    <lineage>
        <taxon>Eukaryota</taxon>
        <taxon>Viridiplantae</taxon>
        <taxon>Streptophyta</taxon>
        <taxon>Embryophyta</taxon>
        <taxon>Tracheophyta</taxon>
        <taxon>Spermatophyta</taxon>
        <taxon>Magnoliopsida</taxon>
        <taxon>Liliopsida</taxon>
        <taxon>Poales</taxon>
        <taxon>Poaceae</taxon>
        <taxon>BOP clade</taxon>
        <taxon>Pooideae</taxon>
        <taxon>Triticodae</taxon>
        <taxon>Triticeae</taxon>
        <taxon>Triticinae</taxon>
        <taxon>Triticum</taxon>
    </lineage>
</organism>
<feature type="region of interest" description="Disordered" evidence="2">
    <location>
        <begin position="741"/>
        <end position="800"/>
    </location>
</feature>
<gene>
    <name evidence="3" type="ORF">TRIUR3_05584</name>
</gene>
<dbReference type="STRING" id="4572.M7ZQZ0"/>
<dbReference type="EMBL" id="KD178002">
    <property type="protein sequence ID" value="EMS54795.1"/>
    <property type="molecule type" value="Genomic_DNA"/>
</dbReference>
<feature type="compositionally biased region" description="Acidic residues" evidence="2">
    <location>
        <begin position="1126"/>
        <end position="1142"/>
    </location>
</feature>
<feature type="compositionally biased region" description="Low complexity" evidence="2">
    <location>
        <begin position="441"/>
        <end position="453"/>
    </location>
</feature>
<dbReference type="PANTHER" id="PTHR33322:SF16">
    <property type="entry name" value="BAG FAMILY MOLECULAR CHAPERONE REGULATOR 6"/>
    <property type="match status" value="1"/>
</dbReference>
<feature type="compositionally biased region" description="Basic and acidic residues" evidence="2">
    <location>
        <begin position="1487"/>
        <end position="1501"/>
    </location>
</feature>
<feature type="compositionally biased region" description="Basic and acidic residues" evidence="2">
    <location>
        <begin position="1152"/>
        <end position="1170"/>
    </location>
</feature>
<feature type="compositionally biased region" description="Basic and acidic residues" evidence="2">
    <location>
        <begin position="246"/>
        <end position="259"/>
    </location>
</feature>
<feature type="compositionally biased region" description="Polar residues" evidence="2">
    <location>
        <begin position="1072"/>
        <end position="1081"/>
    </location>
</feature>
<feature type="compositionally biased region" description="Polar residues" evidence="2">
    <location>
        <begin position="510"/>
        <end position="527"/>
    </location>
</feature>
<evidence type="ECO:0000256" key="1">
    <source>
        <dbReference type="ARBA" id="ARBA00023186"/>
    </source>
</evidence>
<feature type="compositionally biased region" description="Basic and acidic residues" evidence="2">
    <location>
        <begin position="529"/>
        <end position="540"/>
    </location>
</feature>
<dbReference type="Gene3D" id="1.20.58.120">
    <property type="entry name" value="BAG domain"/>
    <property type="match status" value="1"/>
</dbReference>
<dbReference type="GO" id="GO:0051087">
    <property type="term" value="F:protein-folding chaperone binding"/>
    <property type="evidence" value="ECO:0007669"/>
    <property type="project" value="InterPro"/>
</dbReference>
<evidence type="ECO:0000256" key="2">
    <source>
        <dbReference type="SAM" id="MobiDB-lite"/>
    </source>
</evidence>
<feature type="region of interest" description="Disordered" evidence="2">
    <location>
        <begin position="1343"/>
        <end position="1501"/>
    </location>
</feature>
<feature type="compositionally biased region" description="Basic and acidic residues" evidence="2">
    <location>
        <begin position="350"/>
        <end position="370"/>
    </location>
</feature>
<dbReference type="InterPro" id="IPR036533">
    <property type="entry name" value="BAG_dom_sf"/>
</dbReference>
<name>M7ZQZ0_TRIUA</name>
<proteinExistence type="predicted"/>
<feature type="region of interest" description="Disordered" evidence="2">
    <location>
        <begin position="680"/>
        <end position="712"/>
    </location>
</feature>
<reference evidence="3" key="1">
    <citation type="journal article" date="2013" name="Nature">
        <title>Draft genome of the wheat A-genome progenitor Triticum urartu.</title>
        <authorList>
            <person name="Ling H.Q."/>
            <person name="Zhao S."/>
            <person name="Liu D."/>
            <person name="Wang J."/>
            <person name="Sun H."/>
            <person name="Zhang C."/>
            <person name="Fan H."/>
            <person name="Li D."/>
            <person name="Dong L."/>
            <person name="Tao Y."/>
            <person name="Gao C."/>
            <person name="Wu H."/>
            <person name="Li Y."/>
            <person name="Cui Y."/>
            <person name="Guo X."/>
            <person name="Zheng S."/>
            <person name="Wang B."/>
            <person name="Yu K."/>
            <person name="Liang Q."/>
            <person name="Yang W."/>
            <person name="Lou X."/>
            <person name="Chen J."/>
            <person name="Feng M."/>
            <person name="Jian J."/>
            <person name="Zhang X."/>
            <person name="Luo G."/>
            <person name="Jiang Y."/>
            <person name="Liu J."/>
            <person name="Wang Z."/>
            <person name="Sha Y."/>
            <person name="Zhang B."/>
            <person name="Wu H."/>
            <person name="Tang D."/>
            <person name="Shen Q."/>
            <person name="Xue P."/>
            <person name="Zou S."/>
            <person name="Wang X."/>
            <person name="Liu X."/>
            <person name="Wang F."/>
            <person name="Yang Y."/>
            <person name="An X."/>
            <person name="Dong Z."/>
            <person name="Zhang K."/>
            <person name="Zhang X."/>
            <person name="Luo M.C."/>
            <person name="Dvorak J."/>
            <person name="Tong Y."/>
            <person name="Wang J."/>
            <person name="Yang H."/>
            <person name="Li Z."/>
            <person name="Wang D."/>
            <person name="Zhang A."/>
            <person name="Wang J."/>
        </authorList>
    </citation>
    <scope>NUCLEOTIDE SEQUENCE</scope>
</reference>